<evidence type="ECO:0000256" key="4">
    <source>
        <dbReference type="ARBA" id="ARBA00023163"/>
    </source>
</evidence>
<proteinExistence type="predicted"/>
<dbReference type="SMART" id="SM00717">
    <property type="entry name" value="SANT"/>
    <property type="match status" value="1"/>
</dbReference>
<reference evidence="8" key="1">
    <citation type="submission" date="2020-08" db="EMBL/GenBank/DDBJ databases">
        <title>Spodoptera exigua strain:BAW_Kor-Di-RS1 Genome sequencing and assembly.</title>
        <authorList>
            <person name="Kim J."/>
            <person name="Nam H.Y."/>
            <person name="Kwon M."/>
            <person name="Choi J.H."/>
            <person name="Cho S.R."/>
            <person name="Kim G.-H."/>
        </authorList>
    </citation>
    <scope>NUCLEOTIDE SEQUENCE</scope>
    <source>
        <strain evidence="8">BAW_Kor-Di-RS1</strain>
        <tissue evidence="8">Whole-body</tissue>
    </source>
</reference>
<keyword evidence="6" id="KW-0472">Membrane</keyword>
<organism evidence="8 9">
    <name type="scientific">Spodoptera exigua</name>
    <name type="common">Beet armyworm</name>
    <name type="synonym">Noctua fulgens</name>
    <dbReference type="NCBI Taxonomy" id="7107"/>
    <lineage>
        <taxon>Eukaryota</taxon>
        <taxon>Metazoa</taxon>
        <taxon>Ecdysozoa</taxon>
        <taxon>Arthropoda</taxon>
        <taxon>Hexapoda</taxon>
        <taxon>Insecta</taxon>
        <taxon>Pterygota</taxon>
        <taxon>Neoptera</taxon>
        <taxon>Endopterygota</taxon>
        <taxon>Lepidoptera</taxon>
        <taxon>Glossata</taxon>
        <taxon>Ditrysia</taxon>
        <taxon>Noctuoidea</taxon>
        <taxon>Noctuidae</taxon>
        <taxon>Amphipyrinae</taxon>
        <taxon>Spodoptera</taxon>
    </lineage>
</organism>
<evidence type="ECO:0000256" key="1">
    <source>
        <dbReference type="ARBA" id="ARBA00011764"/>
    </source>
</evidence>
<dbReference type="Pfam" id="PF13873">
    <property type="entry name" value="Myb_DNA-bind_5"/>
    <property type="match status" value="1"/>
</dbReference>
<dbReference type="Proteomes" id="UP000648187">
    <property type="component" value="Unassembled WGS sequence"/>
</dbReference>
<dbReference type="AlphaFoldDB" id="A0A835L2M9"/>
<feature type="domain" description="Myb-like" evidence="7">
    <location>
        <begin position="5"/>
        <end position="75"/>
    </location>
</feature>
<keyword evidence="9" id="KW-1185">Reference proteome</keyword>
<evidence type="ECO:0000313" key="9">
    <source>
        <dbReference type="Proteomes" id="UP000648187"/>
    </source>
</evidence>
<keyword evidence="6" id="KW-1133">Transmembrane helix</keyword>
<name>A0A835L2M9_SPOEX</name>
<comment type="caution">
    <text evidence="8">The sequence shown here is derived from an EMBL/GenBank/DDBJ whole genome shotgun (WGS) entry which is preliminary data.</text>
</comment>
<sequence>MSAQKALPLTKEEVMMLVKLVEAHPVLFSKATNATNNRLKEVTWAKLTTRFNLMISSSPRKPEQLRSKWENLKKAARKRSQIRMNNLKTGGGNPDFTPPYEALDKVASILRASCDSHRVPFRGTLKHSVAATESKASVIARNRAIAEYYVTKKKNESELAPLKKRKLELEILELEKRFCCDPSFFLLCFALALLFEVFLFVAVGAVHAIPPVTGSNVEPIWGEIALLLFGDLFGLLLLNDLSGLLLGDPVSHLVFLFLGGLMSLSLSRRLEALGLSESFFLGGEWFFLLGGLISLSLSRRLEALCLSESRFLEGEWFFLGGLKSLSLSRLLEALGLSESRFLDGDWFFLLEGLQSLSLSRRLEDLGLSESFFLDGDWFFLGGLMSLSLFLRLEGLGLSVSCFLGGDRAKLFSLFDFFWPVINDAHNLGRILTLVKHIQLITFHEDAEAWSSLRPHQCLDTALLLTVSKGTPPIQTQTPATTHLTSSPTDRGTLRRLRLTGVPYQPASLHPTHWESAGSAVDSKAIAAQFRHTEIKGNLHWLWHRSYQASTAVSAGSPSNLDLNQISYSLINR</sequence>
<evidence type="ECO:0000313" key="8">
    <source>
        <dbReference type="EMBL" id="KAF9406229.1"/>
    </source>
</evidence>
<feature type="transmembrane region" description="Helical" evidence="6">
    <location>
        <begin position="184"/>
        <end position="208"/>
    </location>
</feature>
<dbReference type="InterPro" id="IPR028002">
    <property type="entry name" value="Myb_DNA-bind_5"/>
</dbReference>
<gene>
    <name evidence="8" type="ORF">HW555_013324</name>
</gene>
<comment type="function">
    <text evidence="5">Involved in transvection phenomena (= synapsis-dependent gene expression), where the synaptic pairing of chromosomes carrying genes with which zeste interacts influences the expression of these genes. Zeste binds to DNA and stimulates transcription from a nearby promoter.</text>
</comment>
<evidence type="ECO:0000256" key="5">
    <source>
        <dbReference type="ARBA" id="ARBA00025466"/>
    </source>
</evidence>
<feature type="transmembrane region" description="Helical" evidence="6">
    <location>
        <begin position="279"/>
        <end position="297"/>
    </location>
</feature>
<keyword evidence="4" id="KW-0804">Transcription</keyword>
<evidence type="ECO:0000256" key="2">
    <source>
        <dbReference type="ARBA" id="ARBA00016807"/>
    </source>
</evidence>
<comment type="subunit">
    <text evidence="1">Self-associates forming complexes of several hundred monomers.</text>
</comment>
<accession>A0A835L2M9</accession>
<evidence type="ECO:0000259" key="7">
    <source>
        <dbReference type="SMART" id="SM00717"/>
    </source>
</evidence>
<evidence type="ECO:0000256" key="6">
    <source>
        <dbReference type="SAM" id="Phobius"/>
    </source>
</evidence>
<protein>
    <recommendedName>
        <fullName evidence="2">Regulatory protein zeste</fullName>
    </recommendedName>
</protein>
<dbReference type="InterPro" id="IPR001005">
    <property type="entry name" value="SANT/Myb"/>
</dbReference>
<feature type="transmembrane region" description="Helical" evidence="6">
    <location>
        <begin position="250"/>
        <end position="267"/>
    </location>
</feature>
<keyword evidence="6" id="KW-0812">Transmembrane</keyword>
<evidence type="ECO:0000256" key="3">
    <source>
        <dbReference type="ARBA" id="ARBA00023015"/>
    </source>
</evidence>
<dbReference type="EMBL" id="JACKWZ010000624">
    <property type="protein sequence ID" value="KAF9406229.1"/>
    <property type="molecule type" value="Genomic_DNA"/>
</dbReference>
<keyword evidence="3" id="KW-0805">Transcription regulation</keyword>